<dbReference type="KEGG" id="llh:I41_13950"/>
<evidence type="ECO:0000313" key="1">
    <source>
        <dbReference type="EMBL" id="QDT72224.1"/>
    </source>
</evidence>
<dbReference type="RefSeq" id="WP_145431816.1">
    <property type="nucleotide sequence ID" value="NZ_CP036339.1"/>
</dbReference>
<sequence length="109" mass="11903">MVSHKAPPAKRDKVLVAIHSGGFLEAFAERNIDVVFARIPAATSLFGQQIAEDCFELLLPQRYRDLWRRDYLRASSSTAPLTAEAVMEALTTRDSIAALNSVNDAKGAA</sequence>
<name>A0A517TV33_9BACT</name>
<dbReference type="AlphaFoldDB" id="A0A517TV33"/>
<evidence type="ECO:0000313" key="2">
    <source>
        <dbReference type="Proteomes" id="UP000317909"/>
    </source>
</evidence>
<organism evidence="1 2">
    <name type="scientific">Lacipirellula limnantheis</name>
    <dbReference type="NCBI Taxonomy" id="2528024"/>
    <lineage>
        <taxon>Bacteria</taxon>
        <taxon>Pseudomonadati</taxon>
        <taxon>Planctomycetota</taxon>
        <taxon>Planctomycetia</taxon>
        <taxon>Pirellulales</taxon>
        <taxon>Lacipirellulaceae</taxon>
        <taxon>Lacipirellula</taxon>
    </lineage>
</organism>
<dbReference type="Proteomes" id="UP000317909">
    <property type="component" value="Chromosome"/>
</dbReference>
<reference evidence="1 2" key="1">
    <citation type="submission" date="2019-02" db="EMBL/GenBank/DDBJ databases">
        <title>Deep-cultivation of Planctomycetes and their phenomic and genomic characterization uncovers novel biology.</title>
        <authorList>
            <person name="Wiegand S."/>
            <person name="Jogler M."/>
            <person name="Boedeker C."/>
            <person name="Pinto D."/>
            <person name="Vollmers J."/>
            <person name="Rivas-Marin E."/>
            <person name="Kohn T."/>
            <person name="Peeters S.H."/>
            <person name="Heuer A."/>
            <person name="Rast P."/>
            <person name="Oberbeckmann S."/>
            <person name="Bunk B."/>
            <person name="Jeske O."/>
            <person name="Meyerdierks A."/>
            <person name="Storesund J.E."/>
            <person name="Kallscheuer N."/>
            <person name="Luecker S."/>
            <person name="Lage O.M."/>
            <person name="Pohl T."/>
            <person name="Merkel B.J."/>
            <person name="Hornburger P."/>
            <person name="Mueller R.-W."/>
            <person name="Bruemmer F."/>
            <person name="Labrenz M."/>
            <person name="Spormann A.M."/>
            <person name="Op den Camp H."/>
            <person name="Overmann J."/>
            <person name="Amann R."/>
            <person name="Jetten M.S.M."/>
            <person name="Mascher T."/>
            <person name="Medema M.H."/>
            <person name="Devos D.P."/>
            <person name="Kaster A.-K."/>
            <person name="Ovreas L."/>
            <person name="Rohde M."/>
            <person name="Galperin M.Y."/>
            <person name="Jogler C."/>
        </authorList>
    </citation>
    <scope>NUCLEOTIDE SEQUENCE [LARGE SCALE GENOMIC DNA]</scope>
    <source>
        <strain evidence="1 2">I41</strain>
    </source>
</reference>
<keyword evidence="2" id="KW-1185">Reference proteome</keyword>
<accession>A0A517TV33</accession>
<dbReference type="EMBL" id="CP036339">
    <property type="protein sequence ID" value="QDT72224.1"/>
    <property type="molecule type" value="Genomic_DNA"/>
</dbReference>
<gene>
    <name evidence="1" type="ORF">I41_13950</name>
</gene>
<protein>
    <submittedName>
        <fullName evidence="1">Uncharacterized protein</fullName>
    </submittedName>
</protein>
<proteinExistence type="predicted"/>